<reference evidence="2 3" key="1">
    <citation type="journal article" date="2016" name="Genome Announc.">
        <title>Complete Genome and Plasmid Sequences for Rhodococcus fascians D188 and Draft Sequences for Rhodococcus Isolates PBTS 1 and PBTS 2.</title>
        <authorList>
            <person name="Stamler R.A."/>
            <person name="Vereecke D."/>
            <person name="Zhang Y."/>
            <person name="Schilkey F."/>
            <person name="Devitt N."/>
            <person name="Randall J.J."/>
        </authorList>
    </citation>
    <scope>NUCLEOTIDE SEQUENCE [LARGE SCALE GENOMIC DNA]</scope>
    <source>
        <strain evidence="2 3">PBTS2</strain>
    </source>
</reference>
<dbReference type="OrthoDB" id="4470693at2"/>
<dbReference type="KEGG" id="rhs:A3Q41_00414"/>
<reference evidence="3" key="2">
    <citation type="submission" date="2016-04" db="EMBL/GenBank/DDBJ databases">
        <title>Complete Genome and Plasmid Sequences for Rhodococcus fascians D188 and Draft Sequences for Rhodococcus spp. Isolates PBTS 1 and PBTS 2.</title>
        <authorList>
            <person name="Stamer R."/>
            <person name="Vereecke D."/>
            <person name="Zhang Y."/>
            <person name="Schilkey F."/>
            <person name="Devitt N."/>
            <person name="Randall J."/>
        </authorList>
    </citation>
    <scope>NUCLEOTIDE SEQUENCE [LARGE SCALE GENOMIC DNA]</scope>
    <source>
        <strain evidence="3">PBTS2</strain>
    </source>
</reference>
<keyword evidence="1" id="KW-0472">Membrane</keyword>
<sequence length="65" mass="7089">MADGFEPTSVRLRDVPIGREVTNGVLSLGFYVVCGLIGLLPGPVRNWAADAFVTWSESVDEQRHS</sequence>
<dbReference type="AlphaFoldDB" id="A0A143QG62"/>
<evidence type="ECO:0000313" key="3">
    <source>
        <dbReference type="Proteomes" id="UP000076038"/>
    </source>
</evidence>
<accession>A0A143QG62</accession>
<evidence type="ECO:0000256" key="1">
    <source>
        <dbReference type="SAM" id="Phobius"/>
    </source>
</evidence>
<keyword evidence="1" id="KW-0812">Transmembrane</keyword>
<dbReference type="Proteomes" id="UP000076038">
    <property type="component" value="Chromosome"/>
</dbReference>
<proteinExistence type="predicted"/>
<dbReference type="RefSeq" id="WP_027498233.1">
    <property type="nucleotide sequence ID" value="NZ_CP015220.1"/>
</dbReference>
<organism evidence="2 3">
    <name type="scientific">Rhodococcoides fascians</name>
    <name type="common">Rhodococcus fascians</name>
    <dbReference type="NCBI Taxonomy" id="1828"/>
    <lineage>
        <taxon>Bacteria</taxon>
        <taxon>Bacillati</taxon>
        <taxon>Actinomycetota</taxon>
        <taxon>Actinomycetes</taxon>
        <taxon>Mycobacteriales</taxon>
        <taxon>Nocardiaceae</taxon>
        <taxon>Rhodococcoides</taxon>
    </lineage>
</organism>
<gene>
    <name evidence="2" type="ORF">A3Q41_00414</name>
</gene>
<dbReference type="PATRIC" id="fig|1653479.3.peg.415"/>
<dbReference type="EMBL" id="CP015220">
    <property type="protein sequence ID" value="AMY21738.1"/>
    <property type="molecule type" value="Genomic_DNA"/>
</dbReference>
<feature type="transmembrane region" description="Helical" evidence="1">
    <location>
        <begin position="21"/>
        <end position="40"/>
    </location>
</feature>
<keyword evidence="3" id="KW-1185">Reference proteome</keyword>
<protein>
    <submittedName>
        <fullName evidence="2">Uncharacterized protein</fullName>
    </submittedName>
</protein>
<keyword evidence="1" id="KW-1133">Transmembrane helix</keyword>
<name>A0A143QG62_RHOFA</name>
<evidence type="ECO:0000313" key="2">
    <source>
        <dbReference type="EMBL" id="AMY21738.1"/>
    </source>
</evidence>